<proteinExistence type="predicted"/>
<evidence type="ECO:0000313" key="2">
    <source>
        <dbReference type="EMBL" id="SPU40743.1"/>
    </source>
</evidence>
<evidence type="ECO:0000256" key="1">
    <source>
        <dbReference type="SAM" id="MobiDB-lite"/>
    </source>
</evidence>
<dbReference type="Proteomes" id="UP000251431">
    <property type="component" value="Unassembled WGS sequence"/>
</dbReference>
<evidence type="ECO:0000313" key="3">
    <source>
        <dbReference type="Proteomes" id="UP000251431"/>
    </source>
</evidence>
<feature type="compositionally biased region" description="Acidic residues" evidence="1">
    <location>
        <begin position="151"/>
        <end position="164"/>
    </location>
</feature>
<feature type="region of interest" description="Disordered" evidence="1">
    <location>
        <begin position="1"/>
        <end position="29"/>
    </location>
</feature>
<name>A0A2X1A6W2_9BACI</name>
<accession>A0A2X1A6W2</accession>
<dbReference type="RefSeq" id="WP_112118977.1">
    <property type="nucleotide sequence ID" value="NZ_UAQE01000011.1"/>
</dbReference>
<dbReference type="AlphaFoldDB" id="A0A2X1A6W2"/>
<sequence>MFKKLFSKHDPDNNNESNYSFDNDIPQRGERAAEKLLGNNKNPSDREEIIAKSKALVEGHKMELKIGPNVEGHKTGLKIGPNNNNPIIPNNLEISVPKRNVTQPLPVIEINNNKEFVEEEEHIDSTYITPDEKFYTEPNAKTKPVEYELEDQQGITEEDYDDIPSDQVRTSDEQATEDDRNFDEILAALEAEPFGETERILKGNVKSSTTVRVVYDEYGRLENRIYNFDIPLSKFIENYDMEIASLGYSTAIDEEGKQVTINPSLCCTIEIY</sequence>
<gene>
    <name evidence="2" type="ORF">NCTC7582_05287</name>
</gene>
<reference evidence="2 3" key="1">
    <citation type="submission" date="2018-06" db="EMBL/GenBank/DDBJ databases">
        <authorList>
            <consortium name="Pathogen Informatics"/>
            <person name="Doyle S."/>
        </authorList>
    </citation>
    <scope>NUCLEOTIDE SEQUENCE [LARGE SCALE GENOMIC DNA]</scope>
    <source>
        <strain evidence="2 3">NCTC7582</strain>
    </source>
</reference>
<organism evidence="2 3">
    <name type="scientific">Lysinibacillus capsici</name>
    <dbReference type="NCBI Taxonomy" id="2115968"/>
    <lineage>
        <taxon>Bacteria</taxon>
        <taxon>Bacillati</taxon>
        <taxon>Bacillota</taxon>
        <taxon>Bacilli</taxon>
        <taxon>Bacillales</taxon>
        <taxon>Bacillaceae</taxon>
        <taxon>Lysinibacillus</taxon>
    </lineage>
</organism>
<feature type="region of interest" description="Disordered" evidence="1">
    <location>
        <begin position="151"/>
        <end position="177"/>
    </location>
</feature>
<dbReference type="EMBL" id="UAQE01000011">
    <property type="protein sequence ID" value="SPU40743.1"/>
    <property type="molecule type" value="Genomic_DNA"/>
</dbReference>
<protein>
    <submittedName>
        <fullName evidence="2">Uncharacterized protein</fullName>
    </submittedName>
</protein>